<evidence type="ECO:0000313" key="3">
    <source>
        <dbReference type="EMBL" id="TMI84654.1"/>
    </source>
</evidence>
<evidence type="ECO:0000313" key="4">
    <source>
        <dbReference type="Proteomes" id="UP000318093"/>
    </source>
</evidence>
<dbReference type="PANTHER" id="PTHR11895">
    <property type="entry name" value="TRANSAMIDASE"/>
    <property type="match status" value="1"/>
</dbReference>
<dbReference type="InterPro" id="IPR036928">
    <property type="entry name" value="AS_sf"/>
</dbReference>
<dbReference type="AlphaFoldDB" id="A0A537JMA9"/>
<feature type="domain" description="Amidase" evidence="2">
    <location>
        <begin position="81"/>
        <end position="491"/>
    </location>
</feature>
<dbReference type="Proteomes" id="UP000318093">
    <property type="component" value="Unassembled WGS sequence"/>
</dbReference>
<dbReference type="PANTHER" id="PTHR11895:SF170">
    <property type="entry name" value="AMIDASE"/>
    <property type="match status" value="1"/>
</dbReference>
<dbReference type="Gene3D" id="3.90.1300.10">
    <property type="entry name" value="Amidase signature (AS) domain"/>
    <property type="match status" value="1"/>
</dbReference>
<name>A0A537JMA9_9BACT</name>
<dbReference type="EMBL" id="VBAN01000051">
    <property type="protein sequence ID" value="TMI84654.1"/>
    <property type="molecule type" value="Genomic_DNA"/>
</dbReference>
<dbReference type="NCBIfam" id="NF005565">
    <property type="entry name" value="PRK07235.1"/>
    <property type="match status" value="1"/>
</dbReference>
<feature type="region of interest" description="Disordered" evidence="1">
    <location>
        <begin position="151"/>
        <end position="170"/>
    </location>
</feature>
<dbReference type="InterPro" id="IPR000120">
    <property type="entry name" value="Amidase"/>
</dbReference>
<dbReference type="SUPFAM" id="SSF75304">
    <property type="entry name" value="Amidase signature (AS) enzymes"/>
    <property type="match status" value="1"/>
</dbReference>
<sequence>MLRCPTIEQLRRIAIDQGLHLSDAELESFRRLIGGALESYRRVDRLADPIPAVTYPRDSGHRPRPEDNPYNAWYWRCSIRGASDGPLTGKRVAIKDNVCVAGIPMMNGSSILEGYVPEFDATIVTRILDAGGEIVGKSTCENLCFSGSSFTSDTGPVPNPHNPTRSAGGSSTGSAVLLLLGECDMAIGGDQGGSIAHPCAWTGVDGLKPTYGLVPYTGIFPIEQTLDHIGPMATTMADVALLLEVLAGPDGLDPRQRDVRTDRYTAGLGKGVRGLRVGILEEGFGWPDRSEADVDAAVRTAAAAFADLGATVRNVSVPMHRHGVDIWNCIAVEGAAALMVDGNSMGTNWKGRYSVSMLEAFARGRLCEADSLPDTVKFVMLMARHMREQYHGRYYAKAQNLGGLLTRAYDDMFREVDVLLLPTLPMKAIPLPSTSELTPEEVLAAALGINHNTCPFNVTGHPALTMPCAKSEGLPIGMTLVGPAWGEAMLLRAGHAFEQTGAYIVSQAP</sequence>
<dbReference type="Gene3D" id="1.10.20.60">
    <property type="entry name" value="Glu-tRNAGln amidotransferase C subunit, N-terminal domain"/>
    <property type="match status" value="1"/>
</dbReference>
<comment type="caution">
    <text evidence="3">The sequence shown here is derived from an EMBL/GenBank/DDBJ whole genome shotgun (WGS) entry which is preliminary data.</text>
</comment>
<proteinExistence type="predicted"/>
<dbReference type="InterPro" id="IPR023631">
    <property type="entry name" value="Amidase_dom"/>
</dbReference>
<accession>A0A537JMA9</accession>
<evidence type="ECO:0000256" key="1">
    <source>
        <dbReference type="SAM" id="MobiDB-lite"/>
    </source>
</evidence>
<reference evidence="3 4" key="1">
    <citation type="journal article" date="2019" name="Nat. Microbiol.">
        <title>Mediterranean grassland soil C-N compound turnover is dependent on rainfall and depth, and is mediated by genomically divergent microorganisms.</title>
        <authorList>
            <person name="Diamond S."/>
            <person name="Andeer P.F."/>
            <person name="Li Z."/>
            <person name="Crits-Christoph A."/>
            <person name="Burstein D."/>
            <person name="Anantharaman K."/>
            <person name="Lane K.R."/>
            <person name="Thomas B.C."/>
            <person name="Pan C."/>
            <person name="Northen T.R."/>
            <person name="Banfield J.F."/>
        </authorList>
    </citation>
    <scope>NUCLEOTIDE SEQUENCE [LARGE SCALE GENOMIC DNA]</scope>
    <source>
        <strain evidence="3">NP_6</strain>
    </source>
</reference>
<evidence type="ECO:0000259" key="2">
    <source>
        <dbReference type="Pfam" id="PF01425"/>
    </source>
</evidence>
<organism evidence="3 4">
    <name type="scientific">Candidatus Segetimicrobium genomatis</name>
    <dbReference type="NCBI Taxonomy" id="2569760"/>
    <lineage>
        <taxon>Bacteria</taxon>
        <taxon>Bacillati</taxon>
        <taxon>Candidatus Sysuimicrobiota</taxon>
        <taxon>Candidatus Sysuimicrobiia</taxon>
        <taxon>Candidatus Sysuimicrobiales</taxon>
        <taxon>Candidatus Segetimicrobiaceae</taxon>
        <taxon>Candidatus Segetimicrobium</taxon>
    </lineage>
</organism>
<dbReference type="Pfam" id="PF01425">
    <property type="entry name" value="Amidase"/>
    <property type="match status" value="1"/>
</dbReference>
<dbReference type="GO" id="GO:0003824">
    <property type="term" value="F:catalytic activity"/>
    <property type="evidence" value="ECO:0007669"/>
    <property type="project" value="InterPro"/>
</dbReference>
<protein>
    <submittedName>
        <fullName evidence="3">Amidase</fullName>
    </submittedName>
</protein>
<gene>
    <name evidence="3" type="ORF">E6H03_01615</name>
</gene>